<protein>
    <submittedName>
        <fullName evidence="1">Uncharacterized protein</fullName>
    </submittedName>
</protein>
<organism evidence="1">
    <name type="scientific">bioreactor metagenome</name>
    <dbReference type="NCBI Taxonomy" id="1076179"/>
    <lineage>
        <taxon>unclassified sequences</taxon>
        <taxon>metagenomes</taxon>
        <taxon>ecological metagenomes</taxon>
    </lineage>
</organism>
<accession>A0A645CIF1</accession>
<reference evidence="1" key="1">
    <citation type="submission" date="2019-08" db="EMBL/GenBank/DDBJ databases">
        <authorList>
            <person name="Kucharzyk K."/>
            <person name="Murdoch R.W."/>
            <person name="Higgins S."/>
            <person name="Loffler F."/>
        </authorList>
    </citation>
    <scope>NUCLEOTIDE SEQUENCE</scope>
</reference>
<name>A0A645CIF1_9ZZZZ</name>
<comment type="caution">
    <text evidence="1">The sequence shown here is derived from an EMBL/GenBank/DDBJ whole genome shotgun (WGS) entry which is preliminary data.</text>
</comment>
<sequence length="121" mass="13104">MLSCTMQATEGKAISGETVPTIMRSISSAFTPASSNARSAALVAKSDVAWRASATRRARIPVRSTIHSSDVSNIFSKSLLVTIFSGTYEPIPKIPTDFSFIYGHLSSTFYIINNIAKWPSN</sequence>
<proteinExistence type="predicted"/>
<dbReference type="EMBL" id="VSSQ01027454">
    <property type="protein sequence ID" value="MPM76715.1"/>
    <property type="molecule type" value="Genomic_DNA"/>
</dbReference>
<dbReference type="AlphaFoldDB" id="A0A645CIF1"/>
<gene>
    <name evidence="1" type="ORF">SDC9_123714</name>
</gene>
<evidence type="ECO:0000313" key="1">
    <source>
        <dbReference type="EMBL" id="MPM76715.1"/>
    </source>
</evidence>